<gene>
    <name evidence="3" type="primary">LOC111240813</name>
</gene>
<dbReference type="Proteomes" id="UP000087766">
    <property type="component" value="Unplaced"/>
</dbReference>
<proteinExistence type="predicted"/>
<evidence type="ECO:0000313" key="2">
    <source>
        <dbReference type="Proteomes" id="UP000087766"/>
    </source>
</evidence>
<organism evidence="2 3">
    <name type="scientific">Vigna radiata var. radiata</name>
    <name type="common">Mung bean</name>
    <name type="synonym">Phaseolus aureus</name>
    <dbReference type="NCBI Taxonomy" id="3916"/>
    <lineage>
        <taxon>Eukaryota</taxon>
        <taxon>Viridiplantae</taxon>
        <taxon>Streptophyta</taxon>
        <taxon>Embryophyta</taxon>
        <taxon>Tracheophyta</taxon>
        <taxon>Spermatophyta</taxon>
        <taxon>Magnoliopsida</taxon>
        <taxon>eudicotyledons</taxon>
        <taxon>Gunneridae</taxon>
        <taxon>Pentapetalae</taxon>
        <taxon>rosids</taxon>
        <taxon>fabids</taxon>
        <taxon>Fabales</taxon>
        <taxon>Fabaceae</taxon>
        <taxon>Papilionoideae</taxon>
        <taxon>50 kb inversion clade</taxon>
        <taxon>NPAAA clade</taxon>
        <taxon>indigoferoid/millettioid clade</taxon>
        <taxon>Phaseoleae</taxon>
        <taxon>Vigna</taxon>
    </lineage>
</organism>
<evidence type="ECO:0000313" key="3">
    <source>
        <dbReference type="RefSeq" id="XP_022632304.1"/>
    </source>
</evidence>
<sequence length="169" mass="19163">MQIWVAGQCGLAIGKGNLQEKSNNDKRGEQPKQTRGFIFGKLDLHRGKRKQRRGSRVFEKKRSKKAETSLEITFDHHLCLRLQSPTVAVATFDLQEHKKSFKSTIVGSKKNKQNINSPRCSSNRLWDVHFVSFQPQTNLQGFCALELDFVSSGMCKKPVTERAMKNGAN</sequence>
<dbReference type="KEGG" id="vra:111240813"/>
<feature type="compositionally biased region" description="Basic and acidic residues" evidence="1">
    <location>
        <begin position="22"/>
        <end position="32"/>
    </location>
</feature>
<dbReference type="AlphaFoldDB" id="A0A3Q0EPH6"/>
<accession>A0A3Q0EPH6</accession>
<feature type="region of interest" description="Disordered" evidence="1">
    <location>
        <begin position="16"/>
        <end position="37"/>
    </location>
</feature>
<reference evidence="3" key="1">
    <citation type="submission" date="2025-08" db="UniProtKB">
        <authorList>
            <consortium name="RefSeq"/>
        </authorList>
    </citation>
    <scope>IDENTIFICATION</scope>
    <source>
        <tissue evidence="3">Leaf</tissue>
    </source>
</reference>
<dbReference type="RefSeq" id="XP_022632304.1">
    <property type="nucleotide sequence ID" value="XM_022776583.1"/>
</dbReference>
<keyword evidence="2" id="KW-1185">Reference proteome</keyword>
<evidence type="ECO:0000256" key="1">
    <source>
        <dbReference type="SAM" id="MobiDB-lite"/>
    </source>
</evidence>
<protein>
    <submittedName>
        <fullName evidence="3">Uncharacterized protein LOC111240813</fullName>
    </submittedName>
</protein>
<name>A0A3Q0EPH6_VIGRR</name>
<dbReference type="GeneID" id="111240813"/>